<accession>A0AAQ5Y634</accession>
<keyword evidence="7" id="KW-0808">Transferase</keyword>
<protein>
    <recommendedName>
        <fullName evidence="5">polynucleotide adenylyltransferase</fullName>
        <ecNumber evidence="5">2.7.7.19</ecNumber>
    </recommendedName>
</protein>
<keyword evidence="21" id="KW-1185">Reference proteome</keyword>
<evidence type="ECO:0000256" key="9">
    <source>
        <dbReference type="ARBA" id="ARBA00022741"/>
    </source>
</evidence>
<dbReference type="GO" id="GO:0006397">
    <property type="term" value="P:mRNA processing"/>
    <property type="evidence" value="ECO:0007669"/>
    <property type="project" value="UniProtKB-KW"/>
</dbReference>
<evidence type="ECO:0000313" key="21">
    <source>
        <dbReference type="Proteomes" id="UP001501940"/>
    </source>
</evidence>
<keyword evidence="6" id="KW-0507">mRNA processing</keyword>
<dbReference type="Ensembl" id="ENSAOCT00000052204.1">
    <property type="protein sequence ID" value="ENSAOCP00000047060.1"/>
    <property type="gene ID" value="ENSAOCG00000010254.2"/>
</dbReference>
<dbReference type="InterPro" id="IPR011068">
    <property type="entry name" value="NuclTrfase_I-like_C"/>
</dbReference>
<dbReference type="FunFam" id="3.30.460.10:FF:000002">
    <property type="entry name" value="Poly(A) polymerase alpha, putative"/>
    <property type="match status" value="1"/>
</dbReference>
<keyword evidence="8" id="KW-0479">Metal-binding</keyword>
<evidence type="ECO:0000256" key="14">
    <source>
        <dbReference type="ARBA" id="ARBA00023242"/>
    </source>
</evidence>
<reference evidence="20" key="3">
    <citation type="submission" date="2025-09" db="UniProtKB">
        <authorList>
            <consortium name="Ensembl"/>
        </authorList>
    </citation>
    <scope>IDENTIFICATION</scope>
</reference>
<evidence type="ECO:0000256" key="15">
    <source>
        <dbReference type="ARBA" id="ARBA00048830"/>
    </source>
</evidence>
<evidence type="ECO:0000259" key="17">
    <source>
        <dbReference type="Pfam" id="PF04926"/>
    </source>
</evidence>
<dbReference type="Gene3D" id="3.30.70.590">
    <property type="entry name" value="Poly(A) polymerase predicted RNA binding domain"/>
    <property type="match status" value="1"/>
</dbReference>
<dbReference type="Pfam" id="PF04928">
    <property type="entry name" value="PAP_central"/>
    <property type="match status" value="1"/>
</dbReference>
<feature type="domain" description="Poly(A) polymerase nucleotidyltransferase" evidence="19">
    <location>
        <begin position="30"/>
        <end position="223"/>
    </location>
</feature>
<dbReference type="GO" id="GO:0005524">
    <property type="term" value="F:ATP binding"/>
    <property type="evidence" value="ECO:0007669"/>
    <property type="project" value="UniProtKB-KW"/>
</dbReference>
<dbReference type="Gene3D" id="3.30.460.10">
    <property type="entry name" value="Beta Polymerase, domain 2"/>
    <property type="match status" value="1"/>
</dbReference>
<evidence type="ECO:0000256" key="2">
    <source>
        <dbReference type="ARBA" id="ARBA00001946"/>
    </source>
</evidence>
<keyword evidence="13" id="KW-0464">Manganese</keyword>
<comment type="cofactor">
    <cofactor evidence="1">
        <name>Mn(2+)</name>
        <dbReference type="ChEBI" id="CHEBI:29035"/>
    </cofactor>
</comment>
<feature type="domain" description="Poly(A) polymerase central" evidence="18">
    <location>
        <begin position="228"/>
        <end position="372"/>
    </location>
</feature>
<evidence type="ECO:0000256" key="10">
    <source>
        <dbReference type="ARBA" id="ARBA00022840"/>
    </source>
</evidence>
<dbReference type="InterPro" id="IPR007012">
    <property type="entry name" value="PolA_pol_cen_dom"/>
</dbReference>
<evidence type="ECO:0000256" key="16">
    <source>
        <dbReference type="SAM" id="MobiDB-lite"/>
    </source>
</evidence>
<evidence type="ECO:0000256" key="12">
    <source>
        <dbReference type="ARBA" id="ARBA00022884"/>
    </source>
</evidence>
<dbReference type="AlphaFoldDB" id="A0AAQ5Y634"/>
<keyword evidence="12" id="KW-0694">RNA-binding</keyword>
<dbReference type="EC" id="2.7.7.19" evidence="5"/>
<evidence type="ECO:0000256" key="4">
    <source>
        <dbReference type="ARBA" id="ARBA00010912"/>
    </source>
</evidence>
<reference evidence="20 21" key="1">
    <citation type="submission" date="2022-01" db="EMBL/GenBank/DDBJ databases">
        <title>A chromosome-scale genome assembly of the false clownfish, Amphiprion ocellaris.</title>
        <authorList>
            <person name="Ryu T."/>
        </authorList>
    </citation>
    <scope>NUCLEOTIDE SEQUENCE [LARGE SCALE GENOMIC DNA]</scope>
</reference>
<dbReference type="GO" id="GO:0005634">
    <property type="term" value="C:nucleus"/>
    <property type="evidence" value="ECO:0007669"/>
    <property type="project" value="UniProtKB-SubCell"/>
</dbReference>
<evidence type="ECO:0000256" key="7">
    <source>
        <dbReference type="ARBA" id="ARBA00022679"/>
    </source>
</evidence>
<dbReference type="Pfam" id="PF20750">
    <property type="entry name" value="PAP_NTPase"/>
    <property type="match status" value="1"/>
</dbReference>
<feature type="compositionally biased region" description="Basic and acidic residues" evidence="16">
    <location>
        <begin position="658"/>
        <end position="667"/>
    </location>
</feature>
<dbReference type="FunFam" id="3.30.70.590:FF:000001">
    <property type="entry name" value="Putative poly(A) polymerase gamma"/>
    <property type="match status" value="1"/>
</dbReference>
<dbReference type="PANTHER" id="PTHR10682">
    <property type="entry name" value="POLY A POLYMERASE"/>
    <property type="match status" value="1"/>
</dbReference>
<comment type="cofactor">
    <cofactor evidence="2">
        <name>Mg(2+)</name>
        <dbReference type="ChEBI" id="CHEBI:18420"/>
    </cofactor>
</comment>
<feature type="compositionally biased region" description="Basic and acidic residues" evidence="16">
    <location>
        <begin position="538"/>
        <end position="547"/>
    </location>
</feature>
<keyword evidence="10" id="KW-0067">ATP-binding</keyword>
<comment type="subcellular location">
    <subcellularLocation>
        <location evidence="3">Nucleus</location>
    </subcellularLocation>
</comment>
<dbReference type="Pfam" id="PF04926">
    <property type="entry name" value="PAP_RNA-bind"/>
    <property type="match status" value="1"/>
</dbReference>
<dbReference type="InterPro" id="IPR048840">
    <property type="entry name" value="PolA_pol_NTPase"/>
</dbReference>
<dbReference type="Proteomes" id="UP001501940">
    <property type="component" value="Chromosome 16"/>
</dbReference>
<evidence type="ECO:0000259" key="18">
    <source>
        <dbReference type="Pfam" id="PF04928"/>
    </source>
</evidence>
<evidence type="ECO:0000256" key="5">
    <source>
        <dbReference type="ARBA" id="ARBA00012388"/>
    </source>
</evidence>
<evidence type="ECO:0000313" key="20">
    <source>
        <dbReference type="Ensembl" id="ENSAOCP00000047060.1"/>
    </source>
</evidence>
<comment type="similarity">
    <text evidence="4">Belongs to the poly(A) polymerase family.</text>
</comment>
<dbReference type="SUPFAM" id="SSF55003">
    <property type="entry name" value="PAP/Archaeal CCA-adding enzyme, C-terminal domain"/>
    <property type="match status" value="1"/>
</dbReference>
<organism evidence="20 21">
    <name type="scientific">Amphiprion ocellaris</name>
    <name type="common">Clown anemonefish</name>
    <dbReference type="NCBI Taxonomy" id="80972"/>
    <lineage>
        <taxon>Eukaryota</taxon>
        <taxon>Metazoa</taxon>
        <taxon>Chordata</taxon>
        <taxon>Craniata</taxon>
        <taxon>Vertebrata</taxon>
        <taxon>Euteleostomi</taxon>
        <taxon>Actinopterygii</taxon>
        <taxon>Neopterygii</taxon>
        <taxon>Teleostei</taxon>
        <taxon>Neoteleostei</taxon>
        <taxon>Acanthomorphata</taxon>
        <taxon>Ovalentaria</taxon>
        <taxon>Pomacentridae</taxon>
        <taxon>Amphiprion</taxon>
    </lineage>
</organism>
<evidence type="ECO:0000256" key="13">
    <source>
        <dbReference type="ARBA" id="ARBA00023211"/>
    </source>
</evidence>
<keyword evidence="14" id="KW-0539">Nucleus</keyword>
<dbReference type="FunFam" id="1.10.1410.10:FF:000001">
    <property type="entry name" value="Putative poly(A) polymerase gamma"/>
    <property type="match status" value="1"/>
</dbReference>
<proteinExistence type="inferred from homology"/>
<dbReference type="SUPFAM" id="SSF81631">
    <property type="entry name" value="PAP/OAS1 substrate-binding domain"/>
    <property type="match status" value="1"/>
</dbReference>
<dbReference type="PANTHER" id="PTHR10682:SF6">
    <property type="entry name" value="POLY(A) POLYMERASE GAMMA"/>
    <property type="match status" value="1"/>
</dbReference>
<sequence>MKMHRVLLIKQLCQYHGTMPGGQQPQKHYGITSAISLAPPREIDRQYTKKLCDAMKPFGVFEDEEELNHRLAVLGKLNNFVKEWIAEISELKNLPPSAISCVGGKIFTFGSYRLGVHTKGADIDALCVAPRHVERSDFFQSFFEKLKQHEEIKDLRAVEDAFVPVIKFKFDGIEIDLLFARLALQSIPDNLDLRGDSILRNLDIRCIRSLNGCRVTDEILYLVPNKENFRLTLRAIKLWAKRRGIYSNMLGFLGGVSWAMLVARTCQLYPNAVAATLVHKFFLVFSKWEWPNPVLLKQPEDSNLNLPVWDPRVNPSDRYHLMPIITPAYPQQNSTYNVSTSTRTIMSEEFKYGLSVTDEILQGKAEWSKLFEPPSFFQKYKHYIVLTASASTEENHLEWIGLVESKIRVLVGNLERNEYITLAHVNPQSFPGSKENRNENDFVSMWFIGIIFKKVENAESVNIDLTYDIQSFTDTVYRQANNINMLKDGMKIEATHVKKKQLHQYLPPELVQKKKRSIAELNRSSNGGSSKRISLDSSHLDSSRDTDSGTPFSSPTSKPSKPAFDTDDSVSPPKQLFVESPPAPSAAPAAKDQGMSIPVIGSIKAKPPSPPASSSVSTVLSGNVKPDATSSPGEEPNGLDDSVNGAPVKRPHSPTQEDLTKRHKDAEVVPNDDSAFKEPYPVSSDCYTHGDGPNLAKPIPTIDTSRTQRLPSMELPDASSPLPASNSCRVVKNSIKLALNRHK</sequence>
<dbReference type="InterPro" id="IPR007010">
    <property type="entry name" value="PolA_pol_RNA-bd_dom"/>
</dbReference>
<evidence type="ECO:0000256" key="11">
    <source>
        <dbReference type="ARBA" id="ARBA00022842"/>
    </source>
</evidence>
<dbReference type="GO" id="GO:0003723">
    <property type="term" value="F:RNA binding"/>
    <property type="evidence" value="ECO:0007669"/>
    <property type="project" value="UniProtKB-KW"/>
</dbReference>
<evidence type="ECO:0000256" key="8">
    <source>
        <dbReference type="ARBA" id="ARBA00022723"/>
    </source>
</evidence>
<dbReference type="Gene3D" id="1.10.1410.10">
    <property type="match status" value="1"/>
</dbReference>
<name>A0AAQ5Y634_AMPOC</name>
<dbReference type="GO" id="GO:1990817">
    <property type="term" value="F:poly(A) RNA polymerase activity"/>
    <property type="evidence" value="ECO:0007669"/>
    <property type="project" value="UniProtKB-EC"/>
</dbReference>
<dbReference type="InterPro" id="IPR043519">
    <property type="entry name" value="NT_sf"/>
</dbReference>
<keyword evidence="9" id="KW-0547">Nucleotide-binding</keyword>
<evidence type="ECO:0000259" key="19">
    <source>
        <dbReference type="Pfam" id="PF20750"/>
    </source>
</evidence>
<keyword evidence="11" id="KW-0460">Magnesium</keyword>
<feature type="compositionally biased region" description="Polar residues" evidence="16">
    <location>
        <begin position="522"/>
        <end position="532"/>
    </location>
</feature>
<evidence type="ECO:0000256" key="1">
    <source>
        <dbReference type="ARBA" id="ARBA00001936"/>
    </source>
</evidence>
<feature type="domain" description="Poly(A) polymerase RNA-binding" evidence="17">
    <location>
        <begin position="375"/>
        <end position="441"/>
    </location>
</feature>
<feature type="compositionally biased region" description="Low complexity" evidence="16">
    <location>
        <begin position="548"/>
        <end position="562"/>
    </location>
</feature>
<evidence type="ECO:0000256" key="3">
    <source>
        <dbReference type="ARBA" id="ARBA00004123"/>
    </source>
</evidence>
<dbReference type="GeneTree" id="ENSGT00940000156467"/>
<reference evidence="20" key="2">
    <citation type="submission" date="2025-08" db="UniProtKB">
        <authorList>
            <consortium name="Ensembl"/>
        </authorList>
    </citation>
    <scope>IDENTIFICATION</scope>
</reference>
<dbReference type="SUPFAM" id="SSF81301">
    <property type="entry name" value="Nucleotidyltransferase"/>
    <property type="match status" value="1"/>
</dbReference>
<evidence type="ECO:0000256" key="6">
    <source>
        <dbReference type="ARBA" id="ARBA00022664"/>
    </source>
</evidence>
<dbReference type="GO" id="GO:0031123">
    <property type="term" value="P:RNA 3'-end processing"/>
    <property type="evidence" value="ECO:0007669"/>
    <property type="project" value="InterPro"/>
</dbReference>
<dbReference type="CDD" id="cd05402">
    <property type="entry name" value="NT_PAP_TUTase"/>
    <property type="match status" value="1"/>
</dbReference>
<comment type="catalytic activity">
    <reaction evidence="15">
        <text>RNA(n) + ATP = RNA(n)-3'-adenine ribonucleotide + diphosphate</text>
        <dbReference type="Rhea" id="RHEA:11332"/>
        <dbReference type="Rhea" id="RHEA-COMP:14527"/>
        <dbReference type="Rhea" id="RHEA-COMP:17347"/>
        <dbReference type="ChEBI" id="CHEBI:30616"/>
        <dbReference type="ChEBI" id="CHEBI:33019"/>
        <dbReference type="ChEBI" id="CHEBI:140395"/>
        <dbReference type="ChEBI" id="CHEBI:173115"/>
        <dbReference type="EC" id="2.7.7.19"/>
    </reaction>
</comment>
<dbReference type="GO" id="GO:0046872">
    <property type="term" value="F:metal ion binding"/>
    <property type="evidence" value="ECO:0007669"/>
    <property type="project" value="UniProtKB-KW"/>
</dbReference>
<feature type="region of interest" description="Disordered" evidence="16">
    <location>
        <begin position="519"/>
        <end position="701"/>
    </location>
</feature>
<gene>
    <name evidence="20" type="primary">PAPOLG</name>
</gene>